<evidence type="ECO:0000256" key="1">
    <source>
        <dbReference type="SAM" id="Phobius"/>
    </source>
</evidence>
<reference evidence="2 4" key="1">
    <citation type="journal article" date="2008" name="Science">
        <title>The Physcomitrella genome reveals evolutionary insights into the conquest of land by plants.</title>
        <authorList>
            <person name="Rensing S."/>
            <person name="Lang D."/>
            <person name="Zimmer A."/>
            <person name="Terry A."/>
            <person name="Salamov A."/>
            <person name="Shapiro H."/>
            <person name="Nishiyama T."/>
            <person name="Perroud P.-F."/>
            <person name="Lindquist E."/>
            <person name="Kamisugi Y."/>
            <person name="Tanahashi T."/>
            <person name="Sakakibara K."/>
            <person name="Fujita T."/>
            <person name="Oishi K."/>
            <person name="Shin-I T."/>
            <person name="Kuroki Y."/>
            <person name="Toyoda A."/>
            <person name="Suzuki Y."/>
            <person name="Hashimoto A."/>
            <person name="Yamaguchi K."/>
            <person name="Sugano A."/>
            <person name="Kohara Y."/>
            <person name="Fujiyama A."/>
            <person name="Anterola A."/>
            <person name="Aoki S."/>
            <person name="Ashton N."/>
            <person name="Barbazuk W.B."/>
            <person name="Barker E."/>
            <person name="Bennetzen J."/>
            <person name="Bezanilla M."/>
            <person name="Blankenship R."/>
            <person name="Cho S.H."/>
            <person name="Dutcher S."/>
            <person name="Estelle M."/>
            <person name="Fawcett J.A."/>
            <person name="Gundlach H."/>
            <person name="Hanada K."/>
            <person name="Heyl A."/>
            <person name="Hicks K.A."/>
            <person name="Hugh J."/>
            <person name="Lohr M."/>
            <person name="Mayer K."/>
            <person name="Melkozernov A."/>
            <person name="Murata T."/>
            <person name="Nelson D."/>
            <person name="Pils B."/>
            <person name="Prigge M."/>
            <person name="Reiss B."/>
            <person name="Renner T."/>
            <person name="Rombauts S."/>
            <person name="Rushton P."/>
            <person name="Sanderfoot A."/>
            <person name="Schween G."/>
            <person name="Shiu S.-H."/>
            <person name="Stueber K."/>
            <person name="Theodoulou F.L."/>
            <person name="Tu H."/>
            <person name="Van de Peer Y."/>
            <person name="Verrier P.J."/>
            <person name="Waters E."/>
            <person name="Wood A."/>
            <person name="Yang L."/>
            <person name="Cove D."/>
            <person name="Cuming A."/>
            <person name="Hasebe M."/>
            <person name="Lucas S."/>
            <person name="Mishler D.B."/>
            <person name="Reski R."/>
            <person name="Grigoriev I."/>
            <person name="Quatrano R.S."/>
            <person name="Boore J.L."/>
        </authorList>
    </citation>
    <scope>NUCLEOTIDE SEQUENCE [LARGE SCALE GENOMIC DNA]</scope>
    <source>
        <strain evidence="3 4">cv. Gransden 2004</strain>
    </source>
</reference>
<dbReference type="Gramene" id="Pp3c25_640V3.1">
    <property type="protein sequence ID" value="PAC:32980134.CDS.1"/>
    <property type="gene ID" value="Pp3c25_640"/>
</dbReference>
<dbReference type="InParanoid" id="A0A2K1IDA6"/>
<dbReference type="Proteomes" id="UP000006727">
    <property type="component" value="Chromosome 25"/>
</dbReference>
<dbReference type="AlphaFoldDB" id="A0A2K1IDA6"/>
<keyword evidence="1" id="KW-0812">Transmembrane</keyword>
<reference evidence="2 4" key="2">
    <citation type="journal article" date="2018" name="Plant J.">
        <title>The Physcomitrella patens chromosome-scale assembly reveals moss genome structure and evolution.</title>
        <authorList>
            <person name="Lang D."/>
            <person name="Ullrich K.K."/>
            <person name="Murat F."/>
            <person name="Fuchs J."/>
            <person name="Jenkins J."/>
            <person name="Haas F.B."/>
            <person name="Piednoel M."/>
            <person name="Gundlach H."/>
            <person name="Van Bel M."/>
            <person name="Meyberg R."/>
            <person name="Vives C."/>
            <person name="Morata J."/>
            <person name="Symeonidi A."/>
            <person name="Hiss M."/>
            <person name="Muchero W."/>
            <person name="Kamisugi Y."/>
            <person name="Saleh O."/>
            <person name="Blanc G."/>
            <person name="Decker E.L."/>
            <person name="van Gessel N."/>
            <person name="Grimwood J."/>
            <person name="Hayes R.D."/>
            <person name="Graham S.W."/>
            <person name="Gunter L.E."/>
            <person name="McDaniel S.F."/>
            <person name="Hoernstein S.N.W."/>
            <person name="Larsson A."/>
            <person name="Li F.W."/>
            <person name="Perroud P.F."/>
            <person name="Phillips J."/>
            <person name="Ranjan P."/>
            <person name="Rokshar D.S."/>
            <person name="Rothfels C.J."/>
            <person name="Schneider L."/>
            <person name="Shu S."/>
            <person name="Stevenson D.W."/>
            <person name="Thummler F."/>
            <person name="Tillich M."/>
            <person name="Villarreal Aguilar J.C."/>
            <person name="Widiez T."/>
            <person name="Wong G.K."/>
            <person name="Wymore A."/>
            <person name="Zhang Y."/>
            <person name="Zimmer A.D."/>
            <person name="Quatrano R.S."/>
            <person name="Mayer K.F.X."/>
            <person name="Goodstein D."/>
            <person name="Casacuberta J.M."/>
            <person name="Vandepoele K."/>
            <person name="Reski R."/>
            <person name="Cuming A.C."/>
            <person name="Tuskan G.A."/>
            <person name="Maumus F."/>
            <person name="Salse J."/>
            <person name="Schmutz J."/>
            <person name="Rensing S.A."/>
        </authorList>
    </citation>
    <scope>NUCLEOTIDE SEQUENCE [LARGE SCALE GENOMIC DNA]</scope>
    <source>
        <strain evidence="3 4">cv. Gransden 2004</strain>
    </source>
</reference>
<evidence type="ECO:0000313" key="3">
    <source>
        <dbReference type="EnsemblPlants" id="PAC:32980134.CDS.1"/>
    </source>
</evidence>
<organism evidence="2">
    <name type="scientific">Physcomitrium patens</name>
    <name type="common">Spreading-leaved earth moss</name>
    <name type="synonym">Physcomitrella patens</name>
    <dbReference type="NCBI Taxonomy" id="3218"/>
    <lineage>
        <taxon>Eukaryota</taxon>
        <taxon>Viridiplantae</taxon>
        <taxon>Streptophyta</taxon>
        <taxon>Embryophyta</taxon>
        <taxon>Bryophyta</taxon>
        <taxon>Bryophytina</taxon>
        <taxon>Bryopsida</taxon>
        <taxon>Funariidae</taxon>
        <taxon>Funariales</taxon>
        <taxon>Funariaceae</taxon>
        <taxon>Physcomitrium</taxon>
    </lineage>
</organism>
<keyword evidence="1" id="KW-0472">Membrane</keyword>
<dbReference type="PaxDb" id="3218-PP1S215_19V6.1"/>
<name>A0A2K1IDA6_PHYPA</name>
<dbReference type="EnsemblPlants" id="Pp3c25_640V3.2">
    <property type="protein sequence ID" value="PAC:32980135.CDS.1"/>
    <property type="gene ID" value="Pp3c25_640"/>
</dbReference>
<keyword evidence="1" id="KW-1133">Transmembrane helix</keyword>
<gene>
    <name evidence="2" type="ORF">PHYPA_029413</name>
</gene>
<dbReference type="Gramene" id="Pp3c25_640V3.2">
    <property type="protein sequence ID" value="PAC:32980135.CDS.1"/>
    <property type="gene ID" value="Pp3c25_640"/>
</dbReference>
<proteinExistence type="predicted"/>
<evidence type="ECO:0000313" key="2">
    <source>
        <dbReference type="EMBL" id="PNR27261.1"/>
    </source>
</evidence>
<feature type="transmembrane region" description="Helical" evidence="1">
    <location>
        <begin position="68"/>
        <end position="87"/>
    </location>
</feature>
<dbReference type="EnsemblPlants" id="Pp3c25_640V3.1">
    <property type="protein sequence ID" value="PAC:32980134.CDS.1"/>
    <property type="gene ID" value="Pp3c25_640"/>
</dbReference>
<reference evidence="3" key="3">
    <citation type="submission" date="2020-12" db="UniProtKB">
        <authorList>
            <consortium name="EnsemblPlants"/>
        </authorList>
    </citation>
    <scope>IDENTIFICATION</scope>
</reference>
<sequence length="111" mass="12988">MVGPNKQTETRIVSESNSDVVVQIRKASLWQKLGLWLLHMRRFSGHRNPLNNEYGLLLLKIMQVPRDFFTLHLVWMLSATQIALSSINKKKKKKKLLWNWGSAEIACRVFR</sequence>
<evidence type="ECO:0000313" key="4">
    <source>
        <dbReference type="Proteomes" id="UP000006727"/>
    </source>
</evidence>
<accession>A0A2K1IDA6</accession>
<dbReference type="EMBL" id="ABEU02000025">
    <property type="protein sequence ID" value="PNR27261.1"/>
    <property type="molecule type" value="Genomic_DNA"/>
</dbReference>
<protein>
    <submittedName>
        <fullName evidence="2 3">Uncharacterized protein</fullName>
    </submittedName>
</protein>
<keyword evidence="4" id="KW-1185">Reference proteome</keyword>